<sequence>MSKNKNRSKESYNEPGDRGMFYDSKKCFLCGKLIWGSSPQSHKLAKKDCYFKMKAHKEECQKKQGKQLNLSIPGREGKQSQTIKKVSLRGE</sequence>
<proteinExistence type="predicted"/>
<protein>
    <submittedName>
        <fullName evidence="2">Uncharacterized protein</fullName>
    </submittedName>
</protein>
<feature type="non-terminal residue" evidence="2">
    <location>
        <position position="91"/>
    </location>
</feature>
<evidence type="ECO:0000256" key="1">
    <source>
        <dbReference type="SAM" id="MobiDB-lite"/>
    </source>
</evidence>
<name>X1TAX5_9ZZZZ</name>
<dbReference type="AlphaFoldDB" id="X1TAX5"/>
<dbReference type="EMBL" id="BARW01011169">
    <property type="protein sequence ID" value="GAI84720.1"/>
    <property type="molecule type" value="Genomic_DNA"/>
</dbReference>
<gene>
    <name evidence="2" type="ORF">S12H4_21654</name>
</gene>
<feature type="region of interest" description="Disordered" evidence="1">
    <location>
        <begin position="62"/>
        <end position="91"/>
    </location>
</feature>
<accession>X1TAX5</accession>
<organism evidence="2">
    <name type="scientific">marine sediment metagenome</name>
    <dbReference type="NCBI Taxonomy" id="412755"/>
    <lineage>
        <taxon>unclassified sequences</taxon>
        <taxon>metagenomes</taxon>
        <taxon>ecological metagenomes</taxon>
    </lineage>
</organism>
<comment type="caution">
    <text evidence="2">The sequence shown here is derived from an EMBL/GenBank/DDBJ whole genome shotgun (WGS) entry which is preliminary data.</text>
</comment>
<evidence type="ECO:0000313" key="2">
    <source>
        <dbReference type="EMBL" id="GAI84720.1"/>
    </source>
</evidence>
<reference evidence="2" key="1">
    <citation type="journal article" date="2014" name="Front. Microbiol.">
        <title>High frequency of phylogenetically diverse reductive dehalogenase-homologous genes in deep subseafloor sedimentary metagenomes.</title>
        <authorList>
            <person name="Kawai M."/>
            <person name="Futagami T."/>
            <person name="Toyoda A."/>
            <person name="Takaki Y."/>
            <person name="Nishi S."/>
            <person name="Hori S."/>
            <person name="Arai W."/>
            <person name="Tsubouchi T."/>
            <person name="Morono Y."/>
            <person name="Uchiyama I."/>
            <person name="Ito T."/>
            <person name="Fujiyama A."/>
            <person name="Inagaki F."/>
            <person name="Takami H."/>
        </authorList>
    </citation>
    <scope>NUCLEOTIDE SEQUENCE</scope>
    <source>
        <strain evidence="2">Expedition CK06-06</strain>
    </source>
</reference>